<accession>A0A8K9XTK5</accession>
<organism evidence="3 4">
    <name type="scientific">Oncorhynchus mykiss</name>
    <name type="common">Rainbow trout</name>
    <name type="synonym">Salmo gairdneri</name>
    <dbReference type="NCBI Taxonomy" id="8022"/>
    <lineage>
        <taxon>Eukaryota</taxon>
        <taxon>Metazoa</taxon>
        <taxon>Chordata</taxon>
        <taxon>Craniata</taxon>
        <taxon>Vertebrata</taxon>
        <taxon>Euteleostomi</taxon>
        <taxon>Actinopterygii</taxon>
        <taxon>Neopterygii</taxon>
        <taxon>Teleostei</taxon>
        <taxon>Protacanthopterygii</taxon>
        <taxon>Salmoniformes</taxon>
        <taxon>Salmonidae</taxon>
        <taxon>Salmoninae</taxon>
        <taxon>Oncorhynchus</taxon>
    </lineage>
</organism>
<evidence type="ECO:0008006" key="5">
    <source>
        <dbReference type="Google" id="ProtNLM"/>
    </source>
</evidence>
<dbReference type="Ensembl" id="ENSOMYT00000145478.1">
    <property type="protein sequence ID" value="ENSOMYP00000138043.1"/>
    <property type="gene ID" value="ENSOMYG00000068248.1"/>
</dbReference>
<reference evidence="3" key="2">
    <citation type="submission" date="2025-08" db="UniProtKB">
        <authorList>
            <consortium name="Ensembl"/>
        </authorList>
    </citation>
    <scope>IDENTIFICATION</scope>
</reference>
<name>A0A8K9XTK5_ONCMY</name>
<dbReference type="GO" id="GO:0003730">
    <property type="term" value="F:mRNA 3'-UTR binding"/>
    <property type="evidence" value="ECO:0007669"/>
    <property type="project" value="TreeGrafter"/>
</dbReference>
<dbReference type="GO" id="GO:0071013">
    <property type="term" value="C:catalytic step 2 spliceosome"/>
    <property type="evidence" value="ECO:0007669"/>
    <property type="project" value="TreeGrafter"/>
</dbReference>
<dbReference type="Gene3D" id="3.30.70.330">
    <property type="match status" value="1"/>
</dbReference>
<dbReference type="PANTHER" id="PTHR48026">
    <property type="entry name" value="HOMOLOGOUS TO DROSOPHILA SQD (SQUID) PROTEIN"/>
    <property type="match status" value="1"/>
</dbReference>
<reference evidence="3" key="1">
    <citation type="submission" date="2020-07" db="EMBL/GenBank/DDBJ databases">
        <title>A long reads based de novo assembly of the rainbow trout Arlee double haploid line genome.</title>
        <authorList>
            <person name="Gao G."/>
            <person name="Palti Y."/>
        </authorList>
    </citation>
    <scope>NUCLEOTIDE SEQUENCE [LARGE SCALE GENOMIC DNA]</scope>
</reference>
<keyword evidence="1" id="KW-0694">RNA-binding</keyword>
<dbReference type="SUPFAM" id="SSF54928">
    <property type="entry name" value="RNA-binding domain, RBD"/>
    <property type="match status" value="1"/>
</dbReference>
<proteinExistence type="predicted"/>
<evidence type="ECO:0000256" key="2">
    <source>
        <dbReference type="SAM" id="MobiDB-lite"/>
    </source>
</evidence>
<evidence type="ECO:0000313" key="4">
    <source>
        <dbReference type="Proteomes" id="UP000694395"/>
    </source>
</evidence>
<dbReference type="GO" id="GO:0000398">
    <property type="term" value="P:mRNA splicing, via spliceosome"/>
    <property type="evidence" value="ECO:0007669"/>
    <property type="project" value="TreeGrafter"/>
</dbReference>
<dbReference type="InterPro" id="IPR012677">
    <property type="entry name" value="Nucleotide-bd_a/b_plait_sf"/>
</dbReference>
<dbReference type="Proteomes" id="UP000694395">
    <property type="component" value="Chromosome 14"/>
</dbReference>
<reference evidence="3" key="3">
    <citation type="submission" date="2025-09" db="UniProtKB">
        <authorList>
            <consortium name="Ensembl"/>
        </authorList>
    </citation>
    <scope>IDENTIFICATION</scope>
</reference>
<keyword evidence="4" id="KW-1185">Reference proteome</keyword>
<protein>
    <recommendedName>
        <fullName evidence="5">RRM domain-containing protein</fullName>
    </recommendedName>
</protein>
<dbReference type="PANTHER" id="PTHR48026:SF28">
    <property type="entry name" value="HETEROGENEOUS NUCLEAR RIBONUCLEOPROTEIN A0,-LIKE"/>
    <property type="match status" value="1"/>
</dbReference>
<evidence type="ECO:0000313" key="3">
    <source>
        <dbReference type="Ensembl" id="ENSOMYP00000138043.1"/>
    </source>
</evidence>
<feature type="region of interest" description="Disordered" evidence="2">
    <location>
        <begin position="149"/>
        <end position="168"/>
    </location>
</feature>
<sequence>MSIDTCLTLVCFDNGSEYCDFSPLFVGGLNDYTTDNGLCKPFEQYGELTDCVVIQNLQLLRSGFVTASAVEADTAMSARAHALVFNNVEQKSTVAREDDELLDEYFQFDTIEKAEVIINNQTGKKRDLFFKDTDYVKKPSPSKKCRLLEPRGGREARSQNGYVGGYGN</sequence>
<dbReference type="AlphaFoldDB" id="A0A8K9XTK5"/>
<dbReference type="InterPro" id="IPR035979">
    <property type="entry name" value="RBD_domain_sf"/>
</dbReference>
<evidence type="ECO:0000256" key="1">
    <source>
        <dbReference type="ARBA" id="ARBA00022884"/>
    </source>
</evidence>